<keyword evidence="9 13" id="KW-0413">Isomerase</keyword>
<dbReference type="FunFam" id="3.30.1240.20:FF:000001">
    <property type="entry name" value="Phosphomannomutase"/>
    <property type="match status" value="1"/>
</dbReference>
<feature type="binding site" evidence="12">
    <location>
        <position position="231"/>
    </location>
    <ligand>
        <name>Mg(2+)</name>
        <dbReference type="ChEBI" id="CHEBI:18420"/>
        <label>1</label>
    </ligand>
</feature>
<evidence type="ECO:0000256" key="13">
    <source>
        <dbReference type="RuleBase" id="RU361118"/>
    </source>
</evidence>
<dbReference type="Pfam" id="PF03332">
    <property type="entry name" value="PMM"/>
    <property type="match status" value="1"/>
</dbReference>
<dbReference type="GO" id="GO:0005829">
    <property type="term" value="C:cytosol"/>
    <property type="evidence" value="ECO:0007669"/>
    <property type="project" value="TreeGrafter"/>
</dbReference>
<evidence type="ECO:0000256" key="4">
    <source>
        <dbReference type="ARBA" id="ARBA00011738"/>
    </source>
</evidence>
<dbReference type="SFLD" id="SFLDG01140">
    <property type="entry name" value="C2.B:_Phosphomannomutase_and_P"/>
    <property type="match status" value="1"/>
</dbReference>
<evidence type="ECO:0000313" key="15">
    <source>
        <dbReference type="Proteomes" id="UP000078200"/>
    </source>
</evidence>
<dbReference type="STRING" id="7395.A0A1A9UTR2"/>
<dbReference type="Gene3D" id="3.40.50.1000">
    <property type="entry name" value="HAD superfamily/HAD-like"/>
    <property type="match status" value="1"/>
</dbReference>
<comment type="subunit">
    <text evidence="4 13">Homodimer.</text>
</comment>
<accession>A0A1A9UTR2</accession>
<dbReference type="VEuPathDB" id="VectorBase:GAUT014988"/>
<evidence type="ECO:0000256" key="9">
    <source>
        <dbReference type="ARBA" id="ARBA00023235"/>
    </source>
</evidence>
<comment type="cofactor">
    <cofactor evidence="12">
        <name>Mg(2+)</name>
        <dbReference type="ChEBI" id="CHEBI:18420"/>
    </cofactor>
</comment>
<evidence type="ECO:0000256" key="5">
    <source>
        <dbReference type="ARBA" id="ARBA00012730"/>
    </source>
</evidence>
<dbReference type="EC" id="5.4.2.8" evidence="5 13"/>
<dbReference type="SFLD" id="SFLDF00445">
    <property type="entry name" value="alpha-phosphomannomutase"/>
    <property type="match status" value="1"/>
</dbReference>
<dbReference type="SUPFAM" id="SSF56784">
    <property type="entry name" value="HAD-like"/>
    <property type="match status" value="1"/>
</dbReference>
<feature type="binding site" evidence="12">
    <location>
        <position position="14"/>
    </location>
    <ligand>
        <name>Mg(2+)</name>
        <dbReference type="ChEBI" id="CHEBI:18420"/>
        <label>1</label>
    </ligand>
</feature>
<evidence type="ECO:0000256" key="1">
    <source>
        <dbReference type="ARBA" id="ARBA00004496"/>
    </source>
</evidence>
<feature type="binding site" evidence="11">
    <location>
        <position position="185"/>
    </location>
    <ligand>
        <name>alpha-D-mannose 1-phosphate</name>
        <dbReference type="ChEBI" id="CHEBI:58409"/>
    </ligand>
</feature>
<dbReference type="GO" id="GO:0009298">
    <property type="term" value="P:GDP-mannose biosynthetic process"/>
    <property type="evidence" value="ECO:0007669"/>
    <property type="project" value="UniProtKB-UniPathway"/>
</dbReference>
<feature type="binding site" evidence="11">
    <location>
        <position position="183"/>
    </location>
    <ligand>
        <name>alpha-D-mannose 1-phosphate</name>
        <dbReference type="ChEBI" id="CHEBI:58409"/>
    </ligand>
</feature>
<comment type="pathway">
    <text evidence="2 13">Nucleotide-sugar biosynthesis; GDP-alpha-D-mannose biosynthesis; alpha-D-mannose 1-phosphate from D-fructose 6-phosphate: step 2/2.</text>
</comment>
<dbReference type="GO" id="GO:0046872">
    <property type="term" value="F:metal ion binding"/>
    <property type="evidence" value="ECO:0007669"/>
    <property type="project" value="UniProtKB-KW"/>
</dbReference>
<keyword evidence="7 12" id="KW-0479">Metal-binding</keyword>
<evidence type="ECO:0000256" key="12">
    <source>
        <dbReference type="PIRSR" id="PIRSR605002-3"/>
    </source>
</evidence>
<dbReference type="InterPro" id="IPR005002">
    <property type="entry name" value="PMM"/>
</dbReference>
<feature type="active site" description="Proton donor/acceptor" evidence="10">
    <location>
        <position position="16"/>
    </location>
</feature>
<dbReference type="AlphaFoldDB" id="A0A1A9UTR2"/>
<dbReference type="CDD" id="cd02585">
    <property type="entry name" value="HAD_PMM"/>
    <property type="match status" value="1"/>
</dbReference>
<keyword evidence="8 12" id="KW-0460">Magnesium</keyword>
<comment type="catalytic activity">
    <reaction evidence="13">
        <text>alpha-D-mannose 1-phosphate = D-mannose 6-phosphate</text>
        <dbReference type="Rhea" id="RHEA:11140"/>
        <dbReference type="ChEBI" id="CHEBI:58409"/>
        <dbReference type="ChEBI" id="CHEBI:58735"/>
        <dbReference type="EC" id="5.4.2.8"/>
    </reaction>
</comment>
<evidence type="ECO:0000256" key="7">
    <source>
        <dbReference type="ARBA" id="ARBA00022723"/>
    </source>
</evidence>
<feature type="binding site" evidence="11">
    <location>
        <position position="145"/>
    </location>
    <ligand>
        <name>alpha-D-mannose 1-phosphate</name>
        <dbReference type="ChEBI" id="CHEBI:58409"/>
    </ligand>
</feature>
<name>A0A1A9UTR2_GLOAU</name>
<proteinExistence type="inferred from homology"/>
<feature type="binding site" evidence="12">
    <location>
        <position position="228"/>
    </location>
    <ligand>
        <name>Mg(2+)</name>
        <dbReference type="ChEBI" id="CHEBI:18420"/>
        <label>1</label>
    </ligand>
</feature>
<feature type="binding site" evidence="11">
    <location>
        <position position="138"/>
    </location>
    <ligand>
        <name>alpha-D-mannose 1-phosphate</name>
        <dbReference type="ChEBI" id="CHEBI:58409"/>
    </ligand>
</feature>
<dbReference type="PANTHER" id="PTHR10466">
    <property type="entry name" value="PHOSPHOMANNOMUTASE"/>
    <property type="match status" value="1"/>
</dbReference>
<dbReference type="GO" id="GO:0006013">
    <property type="term" value="P:mannose metabolic process"/>
    <property type="evidence" value="ECO:0007669"/>
    <property type="project" value="TreeGrafter"/>
</dbReference>
<evidence type="ECO:0000256" key="11">
    <source>
        <dbReference type="PIRSR" id="PIRSR605002-2"/>
    </source>
</evidence>
<evidence type="ECO:0000313" key="14">
    <source>
        <dbReference type="EnsemblMetazoa" id="GAUT014988-PA"/>
    </source>
</evidence>
<dbReference type="Gene3D" id="3.30.1240.20">
    <property type="match status" value="1"/>
</dbReference>
<feature type="binding site" evidence="11">
    <location>
        <position position="23"/>
    </location>
    <ligand>
        <name>alpha-D-mannose 1-phosphate</name>
        <dbReference type="ChEBI" id="CHEBI:58409"/>
    </ligand>
</feature>
<evidence type="ECO:0000256" key="8">
    <source>
        <dbReference type="ARBA" id="ARBA00022842"/>
    </source>
</evidence>
<dbReference type="InterPro" id="IPR023214">
    <property type="entry name" value="HAD_sf"/>
</dbReference>
<feature type="active site" description="Nucleophile" evidence="10">
    <location>
        <position position="14"/>
    </location>
</feature>
<dbReference type="SFLD" id="SFLDG01143">
    <property type="entry name" value="C2.B.3:_Phosphomannomutase_Lik"/>
    <property type="match status" value="1"/>
</dbReference>
<dbReference type="EnsemblMetazoa" id="GAUT014988-RA">
    <property type="protein sequence ID" value="GAUT014988-PA"/>
    <property type="gene ID" value="GAUT014988"/>
</dbReference>
<comment type="similarity">
    <text evidence="3 13">Belongs to the eukaryotic PMM family.</text>
</comment>
<feature type="binding site" evidence="12">
    <location>
        <position position="16"/>
    </location>
    <ligand>
        <name>Mg(2+)</name>
        <dbReference type="ChEBI" id="CHEBI:18420"/>
        <label>1</label>
    </ligand>
</feature>
<sequence>MVNFTREEILLLFDVDGTLTQPRSIIEPEFEEFLYGHIKPRAAIGIVGGSDLQKMFEQLNGPKILKEFDLIFPENGLVQIDKGQEVGKQNIVNHLGDVILQKFINFVLRYLSELELPFKRGTFVEFRNGMMNICPIGRQCSREDRNLFAAFDKEHQVRSKMIKVLQKEFADIDLTYSIGGQISFDVFPKGWDKTYSLRYIEANYKFKEIHFFGDKTEPGGNDYEIYMDPRTISHKVVSPSDTRKIVTDLLQLS</sequence>
<feature type="binding site" evidence="12">
    <location>
        <position position="226"/>
    </location>
    <ligand>
        <name>Mg(2+)</name>
        <dbReference type="ChEBI" id="CHEBI:18420"/>
        <label>1</label>
    </ligand>
</feature>
<keyword evidence="15" id="KW-1185">Reference proteome</keyword>
<dbReference type="GO" id="GO:0006487">
    <property type="term" value="P:protein N-linked glycosylation"/>
    <property type="evidence" value="ECO:0007669"/>
    <property type="project" value="TreeGrafter"/>
</dbReference>
<dbReference type="Proteomes" id="UP000078200">
    <property type="component" value="Unassembled WGS sequence"/>
</dbReference>
<comment type="function">
    <text evidence="13">Involved in the synthesis of the GDP-mannose and dolichol-phosphate-mannose required for a number of critical mannosyl transfer reactions.</text>
</comment>
<dbReference type="SFLD" id="SFLDS00003">
    <property type="entry name" value="Haloacid_Dehalogenase"/>
    <property type="match status" value="1"/>
</dbReference>
<evidence type="ECO:0000256" key="6">
    <source>
        <dbReference type="ARBA" id="ARBA00022490"/>
    </source>
</evidence>
<dbReference type="InterPro" id="IPR006379">
    <property type="entry name" value="HAD-SF_hydro_IIB"/>
</dbReference>
<feature type="binding site" evidence="11">
    <location>
        <position position="127"/>
    </location>
    <ligand>
        <name>alpha-D-mannose 1-phosphate</name>
        <dbReference type="ChEBI" id="CHEBI:58409"/>
    </ligand>
</feature>
<reference evidence="14" key="1">
    <citation type="submission" date="2020-05" db="UniProtKB">
        <authorList>
            <consortium name="EnsemblMetazoa"/>
        </authorList>
    </citation>
    <scope>IDENTIFICATION</scope>
    <source>
        <strain evidence="14">TTRI</strain>
    </source>
</reference>
<protein>
    <recommendedName>
        <fullName evidence="5 13">Phosphomannomutase</fullName>
        <ecNumber evidence="5 13">5.4.2.8</ecNumber>
    </recommendedName>
</protein>
<dbReference type="NCBIfam" id="TIGR01484">
    <property type="entry name" value="HAD-SF-IIB"/>
    <property type="match status" value="1"/>
</dbReference>
<feature type="binding site" evidence="12">
    <location>
        <position position="214"/>
    </location>
    <ligand>
        <name>Mg(2+)</name>
        <dbReference type="ChEBI" id="CHEBI:18420"/>
        <label>1</label>
    </ligand>
</feature>
<dbReference type="InterPro" id="IPR036412">
    <property type="entry name" value="HAD-like_sf"/>
</dbReference>
<dbReference type="UniPathway" id="UPA00126">
    <property type="reaction ID" value="UER00424"/>
</dbReference>
<evidence type="ECO:0000256" key="10">
    <source>
        <dbReference type="PIRSR" id="PIRSR605002-1"/>
    </source>
</evidence>
<evidence type="ECO:0000256" key="3">
    <source>
        <dbReference type="ARBA" id="ARBA00009736"/>
    </source>
</evidence>
<evidence type="ECO:0000256" key="2">
    <source>
        <dbReference type="ARBA" id="ARBA00004699"/>
    </source>
</evidence>
<comment type="subcellular location">
    <subcellularLocation>
        <location evidence="1 13">Cytoplasm</location>
    </subcellularLocation>
</comment>
<organism evidence="14 15">
    <name type="scientific">Glossina austeni</name>
    <name type="common">Savannah tsetse fly</name>
    <dbReference type="NCBI Taxonomy" id="7395"/>
    <lineage>
        <taxon>Eukaryota</taxon>
        <taxon>Metazoa</taxon>
        <taxon>Ecdysozoa</taxon>
        <taxon>Arthropoda</taxon>
        <taxon>Hexapoda</taxon>
        <taxon>Insecta</taxon>
        <taxon>Pterygota</taxon>
        <taxon>Neoptera</taxon>
        <taxon>Endopterygota</taxon>
        <taxon>Diptera</taxon>
        <taxon>Brachycera</taxon>
        <taxon>Muscomorpha</taxon>
        <taxon>Hippoboscoidea</taxon>
        <taxon>Glossinidae</taxon>
        <taxon>Glossina</taxon>
    </lineage>
</organism>
<dbReference type="InterPro" id="IPR043169">
    <property type="entry name" value="PMM_cap"/>
</dbReference>
<keyword evidence="6 13" id="KW-0963">Cytoplasm</keyword>
<dbReference type="PANTHER" id="PTHR10466:SF0">
    <property type="entry name" value="PHOSPHOMANNOMUTASE"/>
    <property type="match status" value="1"/>
</dbReference>
<dbReference type="GO" id="GO:0004615">
    <property type="term" value="F:phosphomannomutase activity"/>
    <property type="evidence" value="ECO:0007669"/>
    <property type="project" value="UniProtKB-EC"/>
</dbReference>